<organism evidence="2 3">
    <name type="scientific">Propionibacterium freudenreichii</name>
    <dbReference type="NCBI Taxonomy" id="1744"/>
    <lineage>
        <taxon>Bacteria</taxon>
        <taxon>Bacillati</taxon>
        <taxon>Actinomycetota</taxon>
        <taxon>Actinomycetes</taxon>
        <taxon>Propionibacteriales</taxon>
        <taxon>Propionibacteriaceae</taxon>
        <taxon>Propionibacterium</taxon>
    </lineage>
</organism>
<evidence type="ECO:0000256" key="1">
    <source>
        <dbReference type="SAM" id="MobiDB-lite"/>
    </source>
</evidence>
<dbReference type="Proteomes" id="UP000250080">
    <property type="component" value="Chromosome I"/>
</dbReference>
<name>A0A509MNH6_9ACTN</name>
<evidence type="ECO:0000313" key="3">
    <source>
        <dbReference type="Proteomes" id="UP000250080"/>
    </source>
</evidence>
<evidence type="ECO:0000313" key="2">
    <source>
        <dbReference type="EMBL" id="SCQ82695.1"/>
    </source>
</evidence>
<feature type="region of interest" description="Disordered" evidence="1">
    <location>
        <begin position="81"/>
        <end position="157"/>
    </location>
</feature>
<accession>A0A509MNH6</accession>
<dbReference type="EMBL" id="LT618793">
    <property type="protein sequence ID" value="SCQ82695.1"/>
    <property type="molecule type" value="Genomic_DNA"/>
</dbReference>
<sequence>MRWGLFARSAELEPPGRLAGDVKGPPGAGQFERVVHSGTAGARFAALVQRSESMRGWGDAHVSGPLGSCWGVGAAHLSGCKGAAGSGDGSRERASEPPRPGRFIRSAEQVPSGFRRRVGVSPRGASTLRPARTAGGAGWGSGTFTGGSVWRQDSTSRRSISIGSASPWIPSESWHRRWRCPPECPGEALARAWRAGPAWERSDRLSHACHPRAFRRRCPLWGTSPGLSEVVRASRFRPSPVAQRASQGKIS</sequence>
<protein>
    <submittedName>
        <fullName evidence="2">Uncharacterized protein</fullName>
    </submittedName>
</protein>
<reference evidence="2 3" key="1">
    <citation type="submission" date="2016-09" db="EMBL/GenBank/DDBJ databases">
        <authorList>
            <person name="Laine KS P."/>
        </authorList>
    </citation>
    <scope>NUCLEOTIDE SEQUENCE [LARGE SCALE GENOMIC DNA]</scope>
    <source>
        <strain evidence="2">PFRJS-23</strain>
    </source>
</reference>
<feature type="compositionally biased region" description="Gly residues" evidence="1">
    <location>
        <begin position="135"/>
        <end position="145"/>
    </location>
</feature>
<proteinExistence type="predicted"/>
<dbReference type="AlphaFoldDB" id="A0A509MNH6"/>
<gene>
    <name evidence="2" type="ORF">PFR_JS23_2329</name>
</gene>